<evidence type="ECO:0000256" key="2">
    <source>
        <dbReference type="ARBA" id="ARBA00022723"/>
    </source>
</evidence>
<evidence type="ECO:0000256" key="7">
    <source>
        <dbReference type="ARBA" id="ARBA00023242"/>
    </source>
</evidence>
<dbReference type="SMART" id="SM00066">
    <property type="entry name" value="GAL4"/>
    <property type="match status" value="1"/>
</dbReference>
<evidence type="ECO:0000313" key="12">
    <source>
        <dbReference type="Proteomes" id="UP000788993"/>
    </source>
</evidence>
<protein>
    <recommendedName>
        <fullName evidence="10">Zn(2)-C6 fungal-type domain-containing protein</fullName>
    </recommendedName>
</protein>
<dbReference type="Proteomes" id="UP000788993">
    <property type="component" value="Unassembled WGS sequence"/>
</dbReference>
<dbReference type="PROSITE" id="PS00463">
    <property type="entry name" value="ZN2_CY6_FUNGAL_1"/>
    <property type="match status" value="1"/>
</dbReference>
<keyword evidence="5" id="KW-0238">DNA-binding</keyword>
<evidence type="ECO:0000259" key="10">
    <source>
        <dbReference type="PROSITE" id="PS50048"/>
    </source>
</evidence>
<gene>
    <name evidence="11" type="ORF">OGATHE_003376</name>
</gene>
<comment type="subcellular location">
    <subcellularLocation>
        <location evidence="1">Nucleus</location>
    </subcellularLocation>
</comment>
<evidence type="ECO:0000256" key="8">
    <source>
        <dbReference type="SAM" id="Coils"/>
    </source>
</evidence>
<proteinExistence type="predicted"/>
<dbReference type="Pfam" id="PF00172">
    <property type="entry name" value="Zn_clus"/>
    <property type="match status" value="1"/>
</dbReference>
<reference evidence="11" key="2">
    <citation type="submission" date="2021-01" db="EMBL/GenBank/DDBJ databases">
        <authorList>
            <person name="Schikora-Tamarit M.A."/>
        </authorList>
    </citation>
    <scope>NUCLEOTIDE SEQUENCE</scope>
    <source>
        <strain evidence="11">NCAIM Y.01608</strain>
    </source>
</reference>
<feature type="compositionally biased region" description="Basic and acidic residues" evidence="9">
    <location>
        <begin position="758"/>
        <end position="768"/>
    </location>
</feature>
<dbReference type="SUPFAM" id="SSF57701">
    <property type="entry name" value="Zn2/Cys6 DNA-binding domain"/>
    <property type="match status" value="1"/>
</dbReference>
<feature type="domain" description="Zn(2)-C6 fungal-type" evidence="10">
    <location>
        <begin position="22"/>
        <end position="55"/>
    </location>
</feature>
<accession>A0A9P8T3C2</accession>
<dbReference type="PANTHER" id="PTHR31845:SF21">
    <property type="entry name" value="REGULATORY PROTEIN LEU3"/>
    <property type="match status" value="1"/>
</dbReference>
<feature type="compositionally biased region" description="Acidic residues" evidence="9">
    <location>
        <begin position="637"/>
        <end position="651"/>
    </location>
</feature>
<keyword evidence="3" id="KW-0862">Zinc</keyword>
<dbReference type="PANTHER" id="PTHR31845">
    <property type="entry name" value="FINGER DOMAIN PROTEIN, PUTATIVE-RELATED"/>
    <property type="match status" value="1"/>
</dbReference>
<keyword evidence="2" id="KW-0479">Metal-binding</keyword>
<keyword evidence="12" id="KW-1185">Reference proteome</keyword>
<dbReference type="GO" id="GO:0005634">
    <property type="term" value="C:nucleus"/>
    <property type="evidence" value="ECO:0007669"/>
    <property type="project" value="UniProtKB-SubCell"/>
</dbReference>
<evidence type="ECO:0000313" key="11">
    <source>
        <dbReference type="EMBL" id="KAH3664561.1"/>
    </source>
</evidence>
<dbReference type="InterPro" id="IPR036864">
    <property type="entry name" value="Zn2-C6_fun-type_DNA-bd_sf"/>
</dbReference>
<dbReference type="EMBL" id="JAEUBD010001178">
    <property type="protein sequence ID" value="KAH3664561.1"/>
    <property type="molecule type" value="Genomic_DNA"/>
</dbReference>
<dbReference type="Gene3D" id="4.10.240.10">
    <property type="entry name" value="Zn(2)-C6 fungal-type DNA-binding domain"/>
    <property type="match status" value="1"/>
</dbReference>
<keyword evidence="7" id="KW-0539">Nucleus</keyword>
<dbReference type="Pfam" id="PF04082">
    <property type="entry name" value="Fungal_trans"/>
    <property type="match status" value="1"/>
</dbReference>
<dbReference type="CDD" id="cd00067">
    <property type="entry name" value="GAL4"/>
    <property type="match status" value="1"/>
</dbReference>
<evidence type="ECO:0000256" key="1">
    <source>
        <dbReference type="ARBA" id="ARBA00004123"/>
    </source>
</evidence>
<feature type="region of interest" description="Disordered" evidence="9">
    <location>
        <begin position="625"/>
        <end position="770"/>
    </location>
</feature>
<evidence type="ECO:0000256" key="6">
    <source>
        <dbReference type="ARBA" id="ARBA00023163"/>
    </source>
</evidence>
<organism evidence="11 12">
    <name type="scientific">Ogataea polymorpha</name>
    <dbReference type="NCBI Taxonomy" id="460523"/>
    <lineage>
        <taxon>Eukaryota</taxon>
        <taxon>Fungi</taxon>
        <taxon>Dikarya</taxon>
        <taxon>Ascomycota</taxon>
        <taxon>Saccharomycotina</taxon>
        <taxon>Pichiomycetes</taxon>
        <taxon>Pichiales</taxon>
        <taxon>Pichiaceae</taxon>
        <taxon>Ogataea</taxon>
    </lineage>
</organism>
<sequence length="799" mass="89416">MSTDGQPLVKTDKEATRSKKIACVECRQQKAKCDAHETAPEPCTRCKRRKLPCELKSDYKRTYKRAKIAQLEKEYEFLRQRLQGDVRSMEYAPQITTLPPLNAVTAPLPAPPPPQTIPPILPFVSPSPSPATAPATAPTGPAVMRNMTESTFFGTKGPDPVAVPRVHIDPSLYMCSPKSLGDVNLSEDQIRALFYEYVERYHPILPVVDVHKGVEKLYKLCPVLFWTIMYTGLRKHQSSTISREESSRLYFALSPILKSALAELAIAPITRYAPAEMEEAILNVSSVFSVQALLIYTYWPPLKSSLSADASWNSIGMAIFQAIRIGLHVPGHSSDGMKTNNMDLLQEQVRTWLCCNAVSQIIGTAFGFPSFVQLDTSLLMSCKPNSALEIPDSLRQMVEIQLFEDCLAKTLNSNPLDPLRLVDASERLPLLQLLHNQLDQLEIKLLMDFAHPVDDMLRMNLYAARLHITTYYFLDTDRIAPFELTKGMTKAYNAALAVIMHCKDAQARDKGFMKYMPGVHVLTIWQAAFIIAKLVHSSYSSFVDVGAGKEAYQSAINLVLKASVVKHDMAHRSSGIMRSLWPLFKTLHERGDEFQKVTVRSRMAASVFFDCLWILREKSGMIKLAPRDSSSNVDSGAADEESESEAYEDAVDSNSEPEATPDEQQISKDVHDTPGSSISSQSRRRRKQRSLSNTLHPESSARKIIKTIPLDPQPIALSDKQDRSSAASSSKASPFLSQYKSPPEQAQVQPERTKKTRKSDTSETREFPLDSWEMVTDIDSDFLFKNIDTVMDVFGFHAE</sequence>
<evidence type="ECO:0000256" key="5">
    <source>
        <dbReference type="ARBA" id="ARBA00023125"/>
    </source>
</evidence>
<dbReference type="InterPro" id="IPR001138">
    <property type="entry name" value="Zn2Cys6_DnaBD"/>
</dbReference>
<keyword evidence="6" id="KW-0804">Transcription</keyword>
<dbReference type="PROSITE" id="PS50048">
    <property type="entry name" value="ZN2_CY6_FUNGAL_2"/>
    <property type="match status" value="1"/>
</dbReference>
<comment type="caution">
    <text evidence="11">The sequence shown here is derived from an EMBL/GenBank/DDBJ whole genome shotgun (WGS) entry which is preliminary data.</text>
</comment>
<dbReference type="GO" id="GO:0000981">
    <property type="term" value="F:DNA-binding transcription factor activity, RNA polymerase II-specific"/>
    <property type="evidence" value="ECO:0007669"/>
    <property type="project" value="InterPro"/>
</dbReference>
<dbReference type="GO" id="GO:0001216">
    <property type="term" value="F:DNA-binding transcription activator activity"/>
    <property type="evidence" value="ECO:0007669"/>
    <property type="project" value="UniProtKB-ARBA"/>
</dbReference>
<evidence type="ECO:0000256" key="9">
    <source>
        <dbReference type="SAM" id="MobiDB-lite"/>
    </source>
</evidence>
<feature type="compositionally biased region" description="Low complexity" evidence="9">
    <location>
        <begin position="724"/>
        <end position="733"/>
    </location>
</feature>
<dbReference type="InterPro" id="IPR051089">
    <property type="entry name" value="prtT"/>
</dbReference>
<dbReference type="GO" id="GO:0000976">
    <property type="term" value="F:transcription cis-regulatory region binding"/>
    <property type="evidence" value="ECO:0007669"/>
    <property type="project" value="TreeGrafter"/>
</dbReference>
<dbReference type="InterPro" id="IPR007219">
    <property type="entry name" value="XnlR_reg_dom"/>
</dbReference>
<reference evidence="11" key="1">
    <citation type="journal article" date="2021" name="Open Biol.">
        <title>Shared evolutionary footprints suggest mitochondrial oxidative damage underlies multiple complex I losses in fungi.</title>
        <authorList>
            <person name="Schikora-Tamarit M.A."/>
            <person name="Marcet-Houben M."/>
            <person name="Nosek J."/>
            <person name="Gabaldon T."/>
        </authorList>
    </citation>
    <scope>NUCLEOTIDE SEQUENCE</scope>
    <source>
        <strain evidence="11">NCAIM Y.01608</strain>
    </source>
</reference>
<evidence type="ECO:0000256" key="3">
    <source>
        <dbReference type="ARBA" id="ARBA00022833"/>
    </source>
</evidence>
<keyword evidence="8" id="KW-0175">Coiled coil</keyword>
<evidence type="ECO:0000256" key="4">
    <source>
        <dbReference type="ARBA" id="ARBA00023015"/>
    </source>
</evidence>
<dbReference type="FunFam" id="4.10.240.10:FF:000003">
    <property type="entry name" value="C6 transcription factor (Leu3)"/>
    <property type="match status" value="1"/>
</dbReference>
<feature type="coiled-coil region" evidence="8">
    <location>
        <begin position="61"/>
        <end position="88"/>
    </location>
</feature>
<feature type="compositionally biased region" description="Polar residues" evidence="9">
    <location>
        <begin position="735"/>
        <end position="750"/>
    </location>
</feature>
<dbReference type="GO" id="GO:0008270">
    <property type="term" value="F:zinc ion binding"/>
    <property type="evidence" value="ECO:0007669"/>
    <property type="project" value="InterPro"/>
</dbReference>
<name>A0A9P8T3C2_9ASCO</name>
<dbReference type="CDD" id="cd12148">
    <property type="entry name" value="fungal_TF_MHR"/>
    <property type="match status" value="1"/>
</dbReference>
<dbReference type="AlphaFoldDB" id="A0A9P8T3C2"/>
<keyword evidence="4" id="KW-0805">Transcription regulation</keyword>